<gene>
    <name evidence="2" type="ORF">PCOR1329_LOCUS29415</name>
</gene>
<feature type="region of interest" description="Disordered" evidence="1">
    <location>
        <begin position="1"/>
        <end position="20"/>
    </location>
</feature>
<reference evidence="2" key="1">
    <citation type="submission" date="2023-10" db="EMBL/GenBank/DDBJ databases">
        <authorList>
            <person name="Chen Y."/>
            <person name="Shah S."/>
            <person name="Dougan E. K."/>
            <person name="Thang M."/>
            <person name="Chan C."/>
        </authorList>
    </citation>
    <scope>NUCLEOTIDE SEQUENCE [LARGE SCALE GENOMIC DNA]</scope>
</reference>
<evidence type="ECO:0000256" key="1">
    <source>
        <dbReference type="SAM" id="MobiDB-lite"/>
    </source>
</evidence>
<sequence length="65" mass="7188">MYTCQSRSARPPGGLLGRKSVGLTRTSAGYSAIPKLLGYHAISELQQPLQVKSGLTMVDRREWRL</sequence>
<organism evidence="2 3">
    <name type="scientific">Prorocentrum cordatum</name>
    <dbReference type="NCBI Taxonomy" id="2364126"/>
    <lineage>
        <taxon>Eukaryota</taxon>
        <taxon>Sar</taxon>
        <taxon>Alveolata</taxon>
        <taxon>Dinophyceae</taxon>
        <taxon>Prorocentrales</taxon>
        <taxon>Prorocentraceae</taxon>
        <taxon>Prorocentrum</taxon>
    </lineage>
</organism>
<name>A0ABN9SGR3_9DINO</name>
<dbReference type="EMBL" id="CAUYUJ010011081">
    <property type="protein sequence ID" value="CAK0830945.1"/>
    <property type="molecule type" value="Genomic_DNA"/>
</dbReference>
<dbReference type="Proteomes" id="UP001189429">
    <property type="component" value="Unassembled WGS sequence"/>
</dbReference>
<comment type="caution">
    <text evidence="2">The sequence shown here is derived from an EMBL/GenBank/DDBJ whole genome shotgun (WGS) entry which is preliminary data.</text>
</comment>
<feature type="non-terminal residue" evidence="2">
    <location>
        <position position="65"/>
    </location>
</feature>
<evidence type="ECO:0000313" key="2">
    <source>
        <dbReference type="EMBL" id="CAK0830945.1"/>
    </source>
</evidence>
<protein>
    <submittedName>
        <fullName evidence="2">Uncharacterized protein</fullName>
    </submittedName>
</protein>
<accession>A0ABN9SGR3</accession>
<keyword evidence="3" id="KW-1185">Reference proteome</keyword>
<evidence type="ECO:0000313" key="3">
    <source>
        <dbReference type="Proteomes" id="UP001189429"/>
    </source>
</evidence>
<proteinExistence type="predicted"/>